<dbReference type="VEuPathDB" id="FungiDB:F9C07_2171059"/>
<dbReference type="EMBL" id="CP044623">
    <property type="protein sequence ID" value="QRD94490.1"/>
    <property type="molecule type" value="Genomic_DNA"/>
</dbReference>
<accession>A0A7U2N3Q8</accession>
<proteinExistence type="predicted"/>
<keyword evidence="1" id="KW-0732">Signal</keyword>
<gene>
    <name evidence="2" type="ORF">F9C07_2171059</name>
</gene>
<dbReference type="VEuPathDB" id="FungiDB:AFLA_010308"/>
<feature type="signal peptide" evidence="1">
    <location>
        <begin position="1"/>
        <end position="17"/>
    </location>
</feature>
<dbReference type="AlphaFoldDB" id="A0A7U2N3Q8"/>
<name>A0A7U2N3Q8_ASPFN</name>
<keyword evidence="3" id="KW-1185">Reference proteome</keyword>
<evidence type="ECO:0000313" key="3">
    <source>
        <dbReference type="Proteomes" id="UP000596276"/>
    </source>
</evidence>
<feature type="chain" id="PRO_5031108659" evidence="1">
    <location>
        <begin position="18"/>
        <end position="141"/>
    </location>
</feature>
<organism evidence="2 3">
    <name type="scientific">Aspergillus flavus (strain ATCC 200026 / FGSC A1120 / IAM 13836 / NRRL 3357 / JCM 12722 / SRRC 167)</name>
    <dbReference type="NCBI Taxonomy" id="332952"/>
    <lineage>
        <taxon>Eukaryota</taxon>
        <taxon>Fungi</taxon>
        <taxon>Dikarya</taxon>
        <taxon>Ascomycota</taxon>
        <taxon>Pezizomycotina</taxon>
        <taxon>Eurotiomycetes</taxon>
        <taxon>Eurotiomycetidae</taxon>
        <taxon>Eurotiales</taxon>
        <taxon>Aspergillaceae</taxon>
        <taxon>Aspergillus</taxon>
        <taxon>Aspergillus subgen. Circumdati</taxon>
    </lineage>
</organism>
<protein>
    <submittedName>
        <fullName evidence="2">Uncharacterized protein</fullName>
    </submittedName>
</protein>
<sequence>MKIQLFWFLTTTSLVFAGFNRRATLRDGIERRGDVYNQCVLSIIKEGTEKAEQAVPAVEECIKRLEKSIEESCLAPYTDQDQDARTKNMNSCFNVQASECNQCMTARGITPSDQSFVLFLLRDAKEKIFSSNPEIGCAENL</sequence>
<reference evidence="3" key="1">
    <citation type="journal article" date="2021" name="G3 (Bethesda)">
        <title>Chromosome assembled and annotated genome sequence of Aspergillus flavus NRRL 3357.</title>
        <authorList>
            <person name="Skerker J.M."/>
            <person name="Pianalto K.M."/>
            <person name="Mondo S.J."/>
            <person name="Yang K."/>
            <person name="Arkin A.P."/>
            <person name="Keller N.P."/>
            <person name="Grigoriev I.V."/>
            <person name="Louise Glass N.L."/>
        </authorList>
    </citation>
    <scope>NUCLEOTIDE SEQUENCE [LARGE SCALE GENOMIC DNA]</scope>
    <source>
        <strain evidence="3">ATCC 200026 / FGSC A1120 / IAM 13836 / NRRL 3357 / JCM 12722 / SRRC 167</strain>
    </source>
</reference>
<evidence type="ECO:0000313" key="2">
    <source>
        <dbReference type="EMBL" id="QRD94490.1"/>
    </source>
</evidence>
<dbReference type="Proteomes" id="UP000596276">
    <property type="component" value="Chromosome 6"/>
</dbReference>
<evidence type="ECO:0000256" key="1">
    <source>
        <dbReference type="SAM" id="SignalP"/>
    </source>
</evidence>